<dbReference type="GO" id="GO:0005886">
    <property type="term" value="C:plasma membrane"/>
    <property type="evidence" value="ECO:0007669"/>
    <property type="project" value="UniProtKB-SubCell"/>
</dbReference>
<dbReference type="PANTHER" id="PTHR30474:SF13">
    <property type="entry name" value="STAGE V SPORULATION PROTEIN E"/>
    <property type="match status" value="1"/>
</dbReference>
<feature type="transmembrane region" description="Helical" evidence="7">
    <location>
        <begin position="144"/>
        <end position="177"/>
    </location>
</feature>
<dbReference type="Pfam" id="PF01098">
    <property type="entry name" value="FTSW_RODA_SPOVE"/>
    <property type="match status" value="1"/>
</dbReference>
<dbReference type="OrthoDB" id="9768187at2"/>
<gene>
    <name evidence="8" type="primary">ftsW_2</name>
    <name evidence="8" type="ORF">NCTC4822_00957</name>
</gene>
<evidence type="ECO:0000256" key="4">
    <source>
        <dbReference type="ARBA" id="ARBA00022960"/>
    </source>
</evidence>
<proteinExistence type="predicted"/>
<evidence type="ECO:0000256" key="5">
    <source>
        <dbReference type="ARBA" id="ARBA00022989"/>
    </source>
</evidence>
<dbReference type="PROSITE" id="PS00428">
    <property type="entry name" value="FTSW_RODA_SPOVE"/>
    <property type="match status" value="1"/>
</dbReference>
<keyword evidence="9" id="KW-1185">Reference proteome</keyword>
<feature type="transmembrane region" description="Helical" evidence="7">
    <location>
        <begin position="335"/>
        <end position="357"/>
    </location>
</feature>
<dbReference type="GO" id="GO:0032153">
    <property type="term" value="C:cell division site"/>
    <property type="evidence" value="ECO:0007669"/>
    <property type="project" value="TreeGrafter"/>
</dbReference>
<keyword evidence="6 7" id="KW-0472">Membrane</keyword>
<dbReference type="GO" id="GO:0009252">
    <property type="term" value="P:peptidoglycan biosynthetic process"/>
    <property type="evidence" value="ECO:0007669"/>
    <property type="project" value="InterPro"/>
</dbReference>
<keyword evidence="3 7" id="KW-0812">Transmembrane</keyword>
<dbReference type="RefSeq" id="WP_115360382.1">
    <property type="nucleotide sequence ID" value="NZ_CP038012.1"/>
</dbReference>
<dbReference type="Proteomes" id="UP000254519">
    <property type="component" value="Unassembled WGS sequence"/>
</dbReference>
<evidence type="ECO:0000256" key="7">
    <source>
        <dbReference type="SAM" id="Phobius"/>
    </source>
</evidence>
<evidence type="ECO:0000313" key="9">
    <source>
        <dbReference type="Proteomes" id="UP000254519"/>
    </source>
</evidence>
<evidence type="ECO:0000313" key="8">
    <source>
        <dbReference type="EMBL" id="SUJ00414.1"/>
    </source>
</evidence>
<evidence type="ECO:0000256" key="2">
    <source>
        <dbReference type="ARBA" id="ARBA00022475"/>
    </source>
</evidence>
<organism evidence="8 9">
    <name type="scientific">Sporosarcina pasteurii</name>
    <name type="common">Bacillus pasteurii</name>
    <dbReference type="NCBI Taxonomy" id="1474"/>
    <lineage>
        <taxon>Bacteria</taxon>
        <taxon>Bacillati</taxon>
        <taxon>Bacillota</taxon>
        <taxon>Bacilli</taxon>
        <taxon>Bacillales</taxon>
        <taxon>Caryophanaceae</taxon>
        <taxon>Sporosarcina</taxon>
    </lineage>
</organism>
<keyword evidence="8" id="KW-0131">Cell cycle</keyword>
<name>A0A380BFW3_SPOPA</name>
<dbReference type="InterPro" id="IPR001182">
    <property type="entry name" value="FtsW/RodA"/>
</dbReference>
<protein>
    <submittedName>
        <fullName evidence="8">Cell division protein FtsW</fullName>
    </submittedName>
</protein>
<dbReference type="NCBIfam" id="TIGR02614">
    <property type="entry name" value="ftsW"/>
    <property type="match status" value="1"/>
</dbReference>
<feature type="transmembrane region" description="Helical" evidence="7">
    <location>
        <begin position="299"/>
        <end position="323"/>
    </location>
</feature>
<evidence type="ECO:0000256" key="1">
    <source>
        <dbReference type="ARBA" id="ARBA00004651"/>
    </source>
</evidence>
<dbReference type="PROSITE" id="PS51257">
    <property type="entry name" value="PROKAR_LIPOPROTEIN"/>
    <property type="match status" value="1"/>
</dbReference>
<dbReference type="GO" id="GO:0051301">
    <property type="term" value="P:cell division"/>
    <property type="evidence" value="ECO:0007669"/>
    <property type="project" value="UniProtKB-KW"/>
</dbReference>
<dbReference type="InterPro" id="IPR013437">
    <property type="entry name" value="FtsW"/>
</dbReference>
<keyword evidence="5 7" id="KW-1133">Transmembrane helix</keyword>
<evidence type="ECO:0000256" key="3">
    <source>
        <dbReference type="ARBA" id="ARBA00022692"/>
    </source>
</evidence>
<feature type="transmembrane region" description="Helical" evidence="7">
    <location>
        <begin position="45"/>
        <end position="64"/>
    </location>
</feature>
<feature type="transmembrane region" description="Helical" evidence="7">
    <location>
        <begin position="76"/>
        <end position="97"/>
    </location>
</feature>
<dbReference type="EMBL" id="UGYZ01000002">
    <property type="protein sequence ID" value="SUJ00414.1"/>
    <property type="molecule type" value="Genomic_DNA"/>
</dbReference>
<dbReference type="AlphaFoldDB" id="A0A380BFW3"/>
<comment type="subcellular location">
    <subcellularLocation>
        <location evidence="1">Cell membrane</location>
        <topology evidence="1">Multi-pass membrane protein</topology>
    </subcellularLocation>
</comment>
<dbReference type="InterPro" id="IPR018365">
    <property type="entry name" value="Cell_cycle_FtsW-rel_CS"/>
</dbReference>
<sequence>MRSLEGKLKVAFVTSALALSCIGLAFVHSAGSYWGTVHYADSSPFIVKQGIYMLVSIGIAAFIMKSPLTSNQKVWTILYYLAIVALVAVKIPGIGAVRNGSQSWIILGPVSLQPAEFIKVALIGKLASSLVETSGKKMFSFKHLWYILLPAALIMLQPDLGSTVILIVSAFVVLFVAGYSLRFFTMIGIAGVGAFIALIATAPYRLDRIKSYIDPWNDPLGTGFQAIQSLFAISPGGLFGHGYGNSRQKYLYLPEPQNDFIFSIIAEESGFIGATIILLLFVVFLIATFGIAIRTEARFSLLVVSGMGAMIFFQTFLNIGVVSGLLPVTGVTLPFISYGGSSLLTTWMAAGVILHFMNNKSGGRLVRHDGHKSK</sequence>
<dbReference type="GO" id="GO:0008360">
    <property type="term" value="P:regulation of cell shape"/>
    <property type="evidence" value="ECO:0007669"/>
    <property type="project" value="UniProtKB-KW"/>
</dbReference>
<accession>A0A380BFW3</accession>
<keyword evidence="2" id="KW-1003">Cell membrane</keyword>
<feature type="transmembrane region" description="Helical" evidence="7">
    <location>
        <begin position="183"/>
        <end position="202"/>
    </location>
</feature>
<keyword evidence="4" id="KW-0133">Cell shape</keyword>
<dbReference type="GO" id="GO:0015648">
    <property type="term" value="F:lipid-linked peptidoglycan transporter activity"/>
    <property type="evidence" value="ECO:0007669"/>
    <property type="project" value="TreeGrafter"/>
</dbReference>
<keyword evidence="8" id="KW-0132">Cell division</keyword>
<feature type="transmembrane region" description="Helical" evidence="7">
    <location>
        <begin position="271"/>
        <end position="292"/>
    </location>
</feature>
<evidence type="ECO:0000256" key="6">
    <source>
        <dbReference type="ARBA" id="ARBA00023136"/>
    </source>
</evidence>
<dbReference type="PANTHER" id="PTHR30474">
    <property type="entry name" value="CELL CYCLE PROTEIN"/>
    <property type="match status" value="1"/>
</dbReference>
<reference evidence="8 9" key="1">
    <citation type="submission" date="2018-06" db="EMBL/GenBank/DDBJ databases">
        <authorList>
            <consortium name="Pathogen Informatics"/>
            <person name="Doyle S."/>
        </authorList>
    </citation>
    <scope>NUCLEOTIDE SEQUENCE [LARGE SCALE GENOMIC DNA]</scope>
    <source>
        <strain evidence="9">ATCC 11859 / DSM 33 / NCIB 8841 / NCTC 4822</strain>
    </source>
</reference>